<name>A0A150MBI1_9BACL</name>
<accession>A0A150MBI1</accession>
<dbReference type="Proteomes" id="UP000075324">
    <property type="component" value="Unassembled WGS sequence"/>
</dbReference>
<dbReference type="SUPFAM" id="SSF75615">
    <property type="entry name" value="Siroheme synthase middle domains-like"/>
    <property type="match status" value="1"/>
</dbReference>
<organism evidence="1 2">
    <name type="scientific">Parageobacillus toebii</name>
    <dbReference type="NCBI Taxonomy" id="153151"/>
    <lineage>
        <taxon>Bacteria</taxon>
        <taxon>Bacillati</taxon>
        <taxon>Bacillota</taxon>
        <taxon>Bacilli</taxon>
        <taxon>Bacillales</taxon>
        <taxon>Anoxybacillaceae</taxon>
        <taxon>Parageobacillus</taxon>
    </lineage>
</organism>
<reference evidence="1 2" key="1">
    <citation type="submission" date="2016-01" db="EMBL/GenBank/DDBJ databases">
        <title>Draft Genome Sequences of Seven Thermophilic Sporeformers Isolated from Foods.</title>
        <authorList>
            <person name="Berendsen E.M."/>
            <person name="Wells-Bennik M.H."/>
            <person name="Krawcyk A.O."/>
            <person name="De Jong A."/>
            <person name="Holsappel S."/>
            <person name="Eijlander R.T."/>
            <person name="Kuipers O.P."/>
        </authorList>
    </citation>
    <scope>NUCLEOTIDE SEQUENCE [LARGE SCALE GENOMIC DNA]</scope>
    <source>
        <strain evidence="1 2">B4110</strain>
    </source>
</reference>
<dbReference type="PATRIC" id="fig|153151.4.peg.2460"/>
<sequence>MYDEEYERYVDFLYECRQWILQNVDDEQKRKKLFKTIAEESFRKKGDWKENLQYLLKEIDE</sequence>
<keyword evidence="1" id="KW-0560">Oxidoreductase</keyword>
<proteinExistence type="predicted"/>
<dbReference type="GO" id="GO:0043115">
    <property type="term" value="F:precorrin-2 dehydrogenase activity"/>
    <property type="evidence" value="ECO:0007669"/>
    <property type="project" value="UniProtKB-EC"/>
</dbReference>
<dbReference type="AlphaFoldDB" id="A0A150MBI1"/>
<comment type="caution">
    <text evidence="1">The sequence shown here is derived from an EMBL/GenBank/DDBJ whole genome shotgun (WGS) entry which is preliminary data.</text>
</comment>
<dbReference type="InterPro" id="IPR042518">
    <property type="entry name" value="SirC_C"/>
</dbReference>
<dbReference type="Gene3D" id="1.10.8.610">
    <property type="entry name" value="SirC, precorrin-2 dehydrogenase, C-terminal helical domain-like"/>
    <property type="match status" value="1"/>
</dbReference>
<dbReference type="EC" id="1.3.1.76" evidence="1"/>
<protein>
    <submittedName>
        <fullName evidence="1">Siroheme synthase</fullName>
        <ecNumber evidence="1">1.3.1.76</ecNumber>
    </submittedName>
</protein>
<evidence type="ECO:0000313" key="1">
    <source>
        <dbReference type="EMBL" id="KYD21599.1"/>
    </source>
</evidence>
<gene>
    <name evidence="1" type="ORF">B4110_0442</name>
</gene>
<dbReference type="Pfam" id="PF22440">
    <property type="entry name" value="SirC_C"/>
    <property type="match status" value="1"/>
</dbReference>
<dbReference type="EMBL" id="LQYW01000188">
    <property type="protein sequence ID" value="KYD21599.1"/>
    <property type="molecule type" value="Genomic_DNA"/>
</dbReference>
<evidence type="ECO:0000313" key="2">
    <source>
        <dbReference type="Proteomes" id="UP000075324"/>
    </source>
</evidence>